<organism evidence="2 3">
    <name type="scientific">Aristolochia fimbriata</name>
    <name type="common">White veined hardy Dutchman's pipe vine</name>
    <dbReference type="NCBI Taxonomy" id="158543"/>
    <lineage>
        <taxon>Eukaryota</taxon>
        <taxon>Viridiplantae</taxon>
        <taxon>Streptophyta</taxon>
        <taxon>Embryophyta</taxon>
        <taxon>Tracheophyta</taxon>
        <taxon>Spermatophyta</taxon>
        <taxon>Magnoliopsida</taxon>
        <taxon>Magnoliidae</taxon>
        <taxon>Piperales</taxon>
        <taxon>Aristolochiaceae</taxon>
        <taxon>Aristolochia</taxon>
    </lineage>
</organism>
<dbReference type="AlphaFoldDB" id="A0AAV7FAN5"/>
<gene>
    <name evidence="2" type="ORF">H6P81_002676</name>
</gene>
<dbReference type="PANTHER" id="PTHR48258">
    <property type="entry name" value="DUF4218 DOMAIN-CONTAINING PROTEIN-RELATED"/>
    <property type="match status" value="1"/>
</dbReference>
<dbReference type="Pfam" id="PF13960">
    <property type="entry name" value="DUF4218"/>
    <property type="match status" value="1"/>
</dbReference>
<keyword evidence="3" id="KW-1185">Reference proteome</keyword>
<dbReference type="InterPro" id="IPR025452">
    <property type="entry name" value="DUF4218"/>
</dbReference>
<dbReference type="Pfam" id="PF02992">
    <property type="entry name" value="Transposase_21"/>
    <property type="match status" value="1"/>
</dbReference>
<dbReference type="InterPro" id="IPR004242">
    <property type="entry name" value="Transposase_21"/>
</dbReference>
<accession>A0AAV7FAN5</accession>
<evidence type="ECO:0000313" key="2">
    <source>
        <dbReference type="EMBL" id="KAG9458168.1"/>
    </source>
</evidence>
<protein>
    <recommendedName>
        <fullName evidence="1">DUF4218 domain-containing protein</fullName>
    </recommendedName>
</protein>
<dbReference type="PANTHER" id="PTHR48258:SF3">
    <property type="entry name" value="FK506-BINDING PROTEIN 4-LIKE ISOFORM X1"/>
    <property type="match status" value="1"/>
</dbReference>
<dbReference type="EMBL" id="JAINDJ010000002">
    <property type="protein sequence ID" value="KAG9458168.1"/>
    <property type="molecule type" value="Genomic_DNA"/>
</dbReference>
<evidence type="ECO:0000313" key="3">
    <source>
        <dbReference type="Proteomes" id="UP000825729"/>
    </source>
</evidence>
<proteinExistence type="predicted"/>
<evidence type="ECO:0000259" key="1">
    <source>
        <dbReference type="Pfam" id="PF13960"/>
    </source>
</evidence>
<sequence>MTWHYTVGTTEDGKMCHPRDSIAWKHFDAQHSAFSSDPRSVRLGLASDGFSPFKICSGSSHSRWPVVLIVYNLPPWLAMKQSLFIMSLLIDGPKSPGNDIDVYLQPLIDELQMLWGGVRTFDAEKGEYFQMRAAVMWTINDFPAYGMLSGWSTKGYTACPTCHIFHGSIYLPCSRKCVYLRHRRFLPDNHPWRVDKKSYNGEVENDQATHALTGEQIIQQWNGYENVRFGKAPKVGVHALRDGNTLLPSGWKKKSIFFDLPYWGTLLLRHNFDVMHVEKNVCESIINTILQKDGKSKDNIKARMDLERLNIQNPYTQSRQRKRTGEFVIPHASYQMSKSEKELFLKVLKDFKLPDGFSSNISKNVRVREGKLVGLKSHDCHVLMQQLLPLALRTTVAKPVATVLIEYCHFFKELCSKTVELNRLKALEQKIPIILCNLEKIFPPAFFDVMVHLTIHLATEVKVAGPVQYRWMYPIERYLLTLKNYIRNKHRPEGSIAEGYLMEEVTTFCARYVDGMETKLNRPVRYEEGPIGAGTSFLMTANESYQAHRFILFNNDNVMPYIDEHKTALKRQHPQWSESRLQLEQHNVFVQWFREHVNRLRERKRLTNEIISLSRGPQHCAMSYSGYFVKGNKFDIKLIDNSRATQNSGVAAIGEEDEIFYGLLESVQAITYGCEDPIYLFKCHLYNTNVPQISLTTFFKPR</sequence>
<name>A0AAV7FAN5_ARIFI</name>
<dbReference type="Proteomes" id="UP000825729">
    <property type="component" value="Unassembled WGS sequence"/>
</dbReference>
<feature type="domain" description="DUF4218" evidence="1">
    <location>
        <begin position="414"/>
        <end position="525"/>
    </location>
</feature>
<comment type="caution">
    <text evidence="2">The sequence shown here is derived from an EMBL/GenBank/DDBJ whole genome shotgun (WGS) entry which is preliminary data.</text>
</comment>
<reference evidence="2 3" key="1">
    <citation type="submission" date="2021-07" db="EMBL/GenBank/DDBJ databases">
        <title>The Aristolochia fimbriata genome: insights into angiosperm evolution, floral development and chemical biosynthesis.</title>
        <authorList>
            <person name="Jiao Y."/>
        </authorList>
    </citation>
    <scope>NUCLEOTIDE SEQUENCE [LARGE SCALE GENOMIC DNA]</scope>
    <source>
        <strain evidence="2">IBCAS-2021</strain>
        <tissue evidence="2">Leaf</tissue>
    </source>
</reference>